<gene>
    <name evidence="1" type="ORF">LPJ66_002455</name>
</gene>
<organism evidence="1 2">
    <name type="scientific">Kickxella alabastrina</name>
    <dbReference type="NCBI Taxonomy" id="61397"/>
    <lineage>
        <taxon>Eukaryota</taxon>
        <taxon>Fungi</taxon>
        <taxon>Fungi incertae sedis</taxon>
        <taxon>Zoopagomycota</taxon>
        <taxon>Kickxellomycotina</taxon>
        <taxon>Kickxellomycetes</taxon>
        <taxon>Kickxellales</taxon>
        <taxon>Kickxellaceae</taxon>
        <taxon>Kickxella</taxon>
    </lineage>
</organism>
<dbReference type="Proteomes" id="UP001150581">
    <property type="component" value="Unassembled WGS sequence"/>
</dbReference>
<protein>
    <submittedName>
        <fullName evidence="1">Uncharacterized protein</fullName>
    </submittedName>
</protein>
<evidence type="ECO:0000313" key="2">
    <source>
        <dbReference type="Proteomes" id="UP001150581"/>
    </source>
</evidence>
<comment type="caution">
    <text evidence="1">The sequence shown here is derived from an EMBL/GenBank/DDBJ whole genome shotgun (WGS) entry which is preliminary data.</text>
</comment>
<dbReference type="EMBL" id="JANBPG010000198">
    <property type="protein sequence ID" value="KAJ1898915.1"/>
    <property type="molecule type" value="Genomic_DNA"/>
</dbReference>
<reference evidence="1" key="1">
    <citation type="submission" date="2022-07" db="EMBL/GenBank/DDBJ databases">
        <title>Phylogenomic reconstructions and comparative analyses of Kickxellomycotina fungi.</title>
        <authorList>
            <person name="Reynolds N.K."/>
            <person name="Stajich J.E."/>
            <person name="Barry K."/>
            <person name="Grigoriev I.V."/>
            <person name="Crous P."/>
            <person name="Smith M.E."/>
        </authorList>
    </citation>
    <scope>NUCLEOTIDE SEQUENCE</scope>
    <source>
        <strain evidence="1">Benny 63K</strain>
    </source>
</reference>
<keyword evidence="2" id="KW-1185">Reference proteome</keyword>
<evidence type="ECO:0000313" key="1">
    <source>
        <dbReference type="EMBL" id="KAJ1898915.1"/>
    </source>
</evidence>
<proteinExistence type="predicted"/>
<accession>A0ACC1IQE1</accession>
<sequence length="474" mass="52279">MHHKSGTTQPNHQQGLLSHNLVDYTSPSIPPPHHSLMISMYGSDVGCEKGAMMDDHQSTRSSEPETGKEDGSQPPGDGDSFSRPRGINSSKRAAQNRAAQRAFRLRRERYVASLEDKARSYDRLEAAYNELQRENHRVQDHLDKLYTENATLRTELTSGTPMSTSLPRPMPGHLAPTALGSYVHRQSIMPAMTPEQDYQHAHQNRHYQQQQQQYAHTRQQSAHPEAALHVYGQMHGAHRLSPLHSTTAPSILPPVNHSHGRPSRPPAAATAAALGTHMYLNQQQRQQSPGIAYHYQQRLMSQPQDQESRQERSLPHPDPRLSPHHTGTPGPAMARVTLAAPPNYSPDGFAMRSEQGQSNPAAFASPIERYSPLSGIRDSGPTLETSTPGTRVSLYINSTRIEAAGAGPLMPSTTNANSAQMLPSVREITWSIGEMLPGSPQLDSVQPSSSQFQQDGVSSGNQAEEHVESKRRPW</sequence>
<name>A0ACC1IQE1_9FUNG</name>